<dbReference type="SUPFAM" id="SSF101478">
    <property type="entry name" value="ADP-ribosylglycohydrolase"/>
    <property type="match status" value="1"/>
</dbReference>
<accession>A0A2H1KGJ1</accession>
<reference evidence="1 2" key="1">
    <citation type="submission" date="2017-03" db="EMBL/GenBank/DDBJ databases">
        <authorList>
            <person name="Afonso C.L."/>
            <person name="Miller P.J."/>
            <person name="Scott M.A."/>
            <person name="Spackman E."/>
            <person name="Goraichik I."/>
            <person name="Dimitrov K.M."/>
            <person name="Suarez D.L."/>
            <person name="Swayne D.E."/>
        </authorList>
    </citation>
    <scope>NUCLEOTIDE SEQUENCE [LARGE SCALE GENOMIC DNA]</scope>
    <source>
        <strain evidence="1 2">ATCC 9172</strain>
    </source>
</reference>
<gene>
    <name evidence="1" type="ORF">BLIN9172_03153</name>
</gene>
<evidence type="ECO:0000313" key="1">
    <source>
        <dbReference type="EMBL" id="SMX98846.1"/>
    </source>
</evidence>
<dbReference type="Proteomes" id="UP000234641">
    <property type="component" value="Unassembled WGS sequence"/>
</dbReference>
<dbReference type="Gene3D" id="1.10.4080.10">
    <property type="entry name" value="ADP-ribosylation/Crystallin J1"/>
    <property type="match status" value="1"/>
</dbReference>
<evidence type="ECO:0008006" key="3">
    <source>
        <dbReference type="Google" id="ProtNLM"/>
    </source>
</evidence>
<proteinExistence type="predicted"/>
<dbReference type="InterPro" id="IPR036705">
    <property type="entry name" value="Ribosyl_crysJ1_sf"/>
</dbReference>
<sequence length="48" mass="4728">MAKPGHLDRAAGVMVGLACGDALGAAYEFGGPYPADMPDEMKGGGAFG</sequence>
<organism evidence="1 2">
    <name type="scientific">Brevibacterium linens ATCC 9172</name>
    <dbReference type="NCBI Taxonomy" id="1255617"/>
    <lineage>
        <taxon>Bacteria</taxon>
        <taxon>Bacillati</taxon>
        <taxon>Actinomycetota</taxon>
        <taxon>Actinomycetes</taxon>
        <taxon>Micrococcales</taxon>
        <taxon>Brevibacteriaceae</taxon>
        <taxon>Brevibacterium</taxon>
    </lineage>
</organism>
<protein>
    <recommendedName>
        <fullName evidence="3">ADP-ribosylglycohydrolase</fullName>
    </recommendedName>
</protein>
<dbReference type="AlphaFoldDB" id="A0A2H1KGJ1"/>
<name>A0A2H1KGJ1_BRELN</name>
<evidence type="ECO:0000313" key="2">
    <source>
        <dbReference type="Proteomes" id="UP000234641"/>
    </source>
</evidence>
<dbReference type="EMBL" id="FXYY01000030">
    <property type="protein sequence ID" value="SMX98846.1"/>
    <property type="molecule type" value="Genomic_DNA"/>
</dbReference>